<feature type="compositionally biased region" description="Polar residues" evidence="3">
    <location>
        <begin position="233"/>
        <end position="243"/>
    </location>
</feature>
<feature type="compositionally biased region" description="Polar residues" evidence="3">
    <location>
        <begin position="173"/>
        <end position="182"/>
    </location>
</feature>
<feature type="compositionally biased region" description="Basic and acidic residues" evidence="3">
    <location>
        <begin position="110"/>
        <end position="122"/>
    </location>
</feature>
<dbReference type="SMART" id="SM00160">
    <property type="entry name" value="RanBD"/>
    <property type="match status" value="1"/>
</dbReference>
<reference evidence="5" key="1">
    <citation type="journal article" date="2020" name="Stud. Mycol.">
        <title>101 Dothideomycetes genomes: a test case for predicting lifestyles and emergence of pathogens.</title>
        <authorList>
            <person name="Haridas S."/>
            <person name="Albert R."/>
            <person name="Binder M."/>
            <person name="Bloem J."/>
            <person name="Labutti K."/>
            <person name="Salamov A."/>
            <person name="Andreopoulos B."/>
            <person name="Baker S."/>
            <person name="Barry K."/>
            <person name="Bills G."/>
            <person name="Bluhm B."/>
            <person name="Cannon C."/>
            <person name="Castanera R."/>
            <person name="Culley D."/>
            <person name="Daum C."/>
            <person name="Ezra D."/>
            <person name="Gonzalez J."/>
            <person name="Henrissat B."/>
            <person name="Kuo A."/>
            <person name="Liang C."/>
            <person name="Lipzen A."/>
            <person name="Lutzoni F."/>
            <person name="Magnuson J."/>
            <person name="Mondo S."/>
            <person name="Nolan M."/>
            <person name="Ohm R."/>
            <person name="Pangilinan J."/>
            <person name="Park H.-J."/>
            <person name="Ramirez L."/>
            <person name="Alfaro M."/>
            <person name="Sun H."/>
            <person name="Tritt A."/>
            <person name="Yoshinaga Y."/>
            <person name="Zwiers L.-H."/>
            <person name="Turgeon B."/>
            <person name="Goodwin S."/>
            <person name="Spatafora J."/>
            <person name="Crous P."/>
            <person name="Grigoriev I."/>
        </authorList>
    </citation>
    <scope>NUCLEOTIDE SEQUENCE</scope>
    <source>
        <strain evidence="5">HMLAC05119</strain>
    </source>
</reference>
<protein>
    <recommendedName>
        <fullName evidence="4">RanBD1 domain-containing protein</fullName>
    </recommendedName>
</protein>
<evidence type="ECO:0000256" key="2">
    <source>
        <dbReference type="ARBA" id="ARBA00023242"/>
    </source>
</evidence>
<feature type="compositionally biased region" description="Basic and acidic residues" evidence="3">
    <location>
        <begin position="271"/>
        <end position="287"/>
    </location>
</feature>
<dbReference type="PANTHER" id="PTHR23138">
    <property type="entry name" value="RAN BINDING PROTEIN"/>
    <property type="match status" value="1"/>
</dbReference>
<feature type="compositionally biased region" description="Gly residues" evidence="3">
    <location>
        <begin position="357"/>
        <end position="366"/>
    </location>
</feature>
<evidence type="ECO:0000256" key="3">
    <source>
        <dbReference type="SAM" id="MobiDB-lite"/>
    </source>
</evidence>
<dbReference type="Pfam" id="PF00638">
    <property type="entry name" value="Ran_BP1"/>
    <property type="match status" value="1"/>
</dbReference>
<evidence type="ECO:0000313" key="5">
    <source>
        <dbReference type="EMBL" id="KAF1913194.1"/>
    </source>
</evidence>
<comment type="subcellular location">
    <subcellularLocation>
        <location evidence="1">Nucleus</location>
    </subcellularLocation>
</comment>
<organism evidence="5 6">
    <name type="scientific">Ampelomyces quisqualis</name>
    <name type="common">Powdery mildew agent</name>
    <dbReference type="NCBI Taxonomy" id="50730"/>
    <lineage>
        <taxon>Eukaryota</taxon>
        <taxon>Fungi</taxon>
        <taxon>Dikarya</taxon>
        <taxon>Ascomycota</taxon>
        <taxon>Pezizomycotina</taxon>
        <taxon>Dothideomycetes</taxon>
        <taxon>Pleosporomycetidae</taxon>
        <taxon>Pleosporales</taxon>
        <taxon>Pleosporineae</taxon>
        <taxon>Phaeosphaeriaceae</taxon>
        <taxon>Ampelomyces</taxon>
    </lineage>
</organism>
<dbReference type="InterPro" id="IPR000156">
    <property type="entry name" value="Ran_bind_dom"/>
</dbReference>
<feature type="compositionally biased region" description="Polar residues" evidence="3">
    <location>
        <begin position="198"/>
        <end position="211"/>
    </location>
</feature>
<feature type="region of interest" description="Disordered" evidence="3">
    <location>
        <begin position="1"/>
        <end position="446"/>
    </location>
</feature>
<feature type="compositionally biased region" description="Basic and acidic residues" evidence="3">
    <location>
        <begin position="215"/>
        <end position="231"/>
    </location>
</feature>
<dbReference type="AlphaFoldDB" id="A0A6A5QF93"/>
<evidence type="ECO:0000256" key="1">
    <source>
        <dbReference type="ARBA" id="ARBA00004123"/>
    </source>
</evidence>
<evidence type="ECO:0000259" key="4">
    <source>
        <dbReference type="PROSITE" id="PS50196"/>
    </source>
</evidence>
<feature type="compositionally biased region" description="Basic and acidic residues" evidence="3">
    <location>
        <begin position="188"/>
        <end position="197"/>
    </location>
</feature>
<dbReference type="PROSITE" id="PS50196">
    <property type="entry name" value="RANBD1"/>
    <property type="match status" value="1"/>
</dbReference>
<dbReference type="GO" id="GO:0005634">
    <property type="term" value="C:nucleus"/>
    <property type="evidence" value="ECO:0007669"/>
    <property type="project" value="UniProtKB-SubCell"/>
</dbReference>
<evidence type="ECO:0000313" key="6">
    <source>
        <dbReference type="Proteomes" id="UP000800096"/>
    </source>
</evidence>
<feature type="compositionally biased region" description="Low complexity" evidence="3">
    <location>
        <begin position="425"/>
        <end position="436"/>
    </location>
</feature>
<feature type="compositionally biased region" description="Low complexity" evidence="3">
    <location>
        <begin position="246"/>
        <end position="264"/>
    </location>
</feature>
<dbReference type="SUPFAM" id="SSF50729">
    <property type="entry name" value="PH domain-like"/>
    <property type="match status" value="1"/>
</dbReference>
<dbReference type="Gene3D" id="2.30.29.30">
    <property type="entry name" value="Pleckstrin-homology domain (PH domain)/Phosphotyrosine-binding domain (PTB)"/>
    <property type="match status" value="1"/>
</dbReference>
<sequence>MADSSKLPESAGGTSAATQVKHAAKPAPTSPARSDKSSDSEGKPVRDKLKETRIDAQALPEPAKASDQHMDDAPNGSTKAGEHSASGSDSDRGRIKKKRSLEDFEEDNEGDKHPEKKQEKERHHVRKRSRDVKDIESDAPLKPPAASVTRIDENDGDEQMTTPVKNPSKAVAATSSARNDTSPKNKRTREQAEKDSETSTGTARDSITNGGSPPKAEDERDSKRPRDKEDAQPSASATNTNSKIPPGSGFANFSAASPFAAMSPKPQASKSTDRPELLPQTSDDKFKASGFGSLAKSSSPFGGLASPGSQSPFGAASGSKLGSFAGGTAAPAAPTSGFGALGGTSKTAFGGSTFGSSSGGGFGAIGGTKSALSSFETPSDLTIKGLKSKATAFGTPGHDKHADGSDDEDDSDGDDNDDTKEERQSSQPLLSQQPQETGEEGETTIWTGRTKLYTMVGEGTTKGWKERGVGAFKFNVTVDEPKKARFVLRADGTHRLLLNAAVTKQLVFGGDSNGEKPKDGRLLFNTPNAEGVLEMHLLKLRGESAVQLWEEVSSIQKSEL</sequence>
<keyword evidence="2" id="KW-0539">Nucleus</keyword>
<dbReference type="OrthoDB" id="185618at2759"/>
<proteinExistence type="predicted"/>
<dbReference type="EMBL" id="ML979139">
    <property type="protein sequence ID" value="KAF1913194.1"/>
    <property type="molecule type" value="Genomic_DNA"/>
</dbReference>
<feature type="compositionally biased region" description="Low complexity" evidence="3">
    <location>
        <begin position="322"/>
        <end position="356"/>
    </location>
</feature>
<accession>A0A6A5QF93</accession>
<dbReference type="PANTHER" id="PTHR23138:SF142">
    <property type="entry name" value="RAN-BINDING PROTEIN 3B-RELATED"/>
    <property type="match status" value="1"/>
</dbReference>
<dbReference type="InterPro" id="IPR011993">
    <property type="entry name" value="PH-like_dom_sf"/>
</dbReference>
<feature type="compositionally biased region" description="Basic and acidic residues" evidence="3">
    <location>
        <begin position="33"/>
        <end position="54"/>
    </location>
</feature>
<dbReference type="Proteomes" id="UP000800096">
    <property type="component" value="Unassembled WGS sequence"/>
</dbReference>
<keyword evidence="6" id="KW-1185">Reference proteome</keyword>
<feature type="domain" description="RanBD1" evidence="4">
    <location>
        <begin position="422"/>
        <end position="506"/>
    </location>
</feature>
<dbReference type="InterPro" id="IPR045255">
    <property type="entry name" value="RanBP1-like"/>
</dbReference>
<gene>
    <name evidence="5" type="ORF">BDU57DRAFT_347434</name>
</gene>
<name>A0A6A5QF93_AMPQU</name>
<feature type="compositionally biased region" description="Acidic residues" evidence="3">
    <location>
        <begin position="405"/>
        <end position="419"/>
    </location>
</feature>